<name>A0A285N5T5_9AQUI</name>
<dbReference type="Proteomes" id="UP000219036">
    <property type="component" value="Unassembled WGS sequence"/>
</dbReference>
<gene>
    <name evidence="1" type="ORF">SAMN06265182_0286</name>
</gene>
<proteinExistence type="predicted"/>
<evidence type="ECO:0000313" key="1">
    <source>
        <dbReference type="EMBL" id="SNZ03081.1"/>
    </source>
</evidence>
<accession>A0A285N5T5</accession>
<sequence>MYYLEPIYDLETKGKKRIRSTIDRKVLEIFAPKYIKQLVNKGFDIKELLTKKRDIYT</sequence>
<dbReference type="AlphaFoldDB" id="A0A285N5T5"/>
<dbReference type="RefSeq" id="WP_219428848.1">
    <property type="nucleotide sequence ID" value="NZ_OBEI01000001.1"/>
</dbReference>
<evidence type="ECO:0000313" key="2">
    <source>
        <dbReference type="Proteomes" id="UP000219036"/>
    </source>
</evidence>
<organism evidence="1 2">
    <name type="scientific">Persephonella hydrogeniphila</name>
    <dbReference type="NCBI Taxonomy" id="198703"/>
    <lineage>
        <taxon>Bacteria</taxon>
        <taxon>Pseudomonadati</taxon>
        <taxon>Aquificota</taxon>
        <taxon>Aquificia</taxon>
        <taxon>Aquificales</taxon>
        <taxon>Hydrogenothermaceae</taxon>
        <taxon>Persephonella</taxon>
    </lineage>
</organism>
<keyword evidence="2" id="KW-1185">Reference proteome</keyword>
<reference evidence="2" key="1">
    <citation type="submission" date="2017-09" db="EMBL/GenBank/DDBJ databases">
        <authorList>
            <person name="Varghese N."/>
            <person name="Submissions S."/>
        </authorList>
    </citation>
    <scope>NUCLEOTIDE SEQUENCE [LARGE SCALE GENOMIC DNA]</scope>
    <source>
        <strain evidence="2">DSM 15103</strain>
    </source>
</reference>
<protein>
    <submittedName>
        <fullName evidence="1">Uncharacterized protein</fullName>
    </submittedName>
</protein>
<dbReference type="EMBL" id="OBEI01000001">
    <property type="protein sequence ID" value="SNZ03081.1"/>
    <property type="molecule type" value="Genomic_DNA"/>
</dbReference>